<dbReference type="InterPro" id="IPR014756">
    <property type="entry name" value="Ig_E-set"/>
</dbReference>
<dbReference type="GO" id="GO:0016787">
    <property type="term" value="F:hydrolase activity"/>
    <property type="evidence" value="ECO:0007669"/>
    <property type="project" value="UniProtKB-KW"/>
</dbReference>
<dbReference type="KEGG" id="tsu:Tresu_1520"/>
<sequence length="119" mass="12909">MKKILAMAAAMAMFSAAVFADVACKKLDNGKVEVTFSYSHPSAKNVLLAGDFTNWQSGAKTMKKEGDTFVYRKVVSEKSVLTYKFIINGNWMTDKNAPATTDDGFGGKNGVVDVKTLIN</sequence>
<dbReference type="CDD" id="cd02859">
    <property type="entry name" value="E_set_AMPKbeta_like_N"/>
    <property type="match status" value="1"/>
</dbReference>
<reference evidence="4 5" key="1">
    <citation type="journal article" date="2011" name="Stand. Genomic Sci.">
        <title>Complete genome sequence of Treponema succinifaciens type strain (6091).</title>
        <authorList>
            <person name="Han C."/>
            <person name="Gronow S."/>
            <person name="Teshima H."/>
            <person name="Lapidus A."/>
            <person name="Nolan M."/>
            <person name="Lucas S."/>
            <person name="Hammon N."/>
            <person name="Deshpande S."/>
            <person name="Cheng J.F."/>
            <person name="Zeytun A."/>
            <person name="Tapia R."/>
            <person name="Goodwin L."/>
            <person name="Pitluck S."/>
            <person name="Liolios K."/>
            <person name="Pagani I."/>
            <person name="Ivanova N."/>
            <person name="Mavromatis K."/>
            <person name="Mikhailova N."/>
            <person name="Huntemann M."/>
            <person name="Pati A."/>
            <person name="Chen A."/>
            <person name="Palaniappan K."/>
            <person name="Land M."/>
            <person name="Hauser L."/>
            <person name="Brambilla E.M."/>
            <person name="Rohde M."/>
            <person name="Goker M."/>
            <person name="Woyke T."/>
            <person name="Bristow J."/>
            <person name="Eisen J.A."/>
            <person name="Markowitz V."/>
            <person name="Hugenholtz P."/>
            <person name="Kyrpides N.C."/>
            <person name="Klenk H.P."/>
            <person name="Detter J.C."/>
        </authorList>
    </citation>
    <scope>NUCLEOTIDE SEQUENCE [LARGE SCALE GENOMIC DNA]</scope>
    <source>
        <strain evidence="5">ATCC 33096 / DSM 2489 / 6091</strain>
    </source>
</reference>
<feature type="domain" description="AMP-activated protein kinase glycogen-binding" evidence="3">
    <location>
        <begin position="33"/>
        <end position="115"/>
    </location>
</feature>
<dbReference type="InterPro" id="IPR050827">
    <property type="entry name" value="CRP1_MDG1_kinase"/>
</dbReference>
<dbReference type="GeneID" id="302998680"/>
<keyword evidence="4" id="KW-0378">Hydrolase</keyword>
<name>F2NSW8_TRES6</name>
<evidence type="ECO:0000256" key="2">
    <source>
        <dbReference type="SAM" id="SignalP"/>
    </source>
</evidence>
<keyword evidence="5" id="KW-1185">Reference proteome</keyword>
<comment type="similarity">
    <text evidence="1">Belongs to the 5'-AMP-activated protein kinase beta subunit family.</text>
</comment>
<dbReference type="STRING" id="869209.Tresu_1520"/>
<proteinExistence type="inferred from homology"/>
<dbReference type="OrthoDB" id="355606at2"/>
<organism evidence="4 5">
    <name type="scientific">Treponema succinifaciens (strain ATCC 33096 / DSM 2489 / 6091)</name>
    <dbReference type="NCBI Taxonomy" id="869209"/>
    <lineage>
        <taxon>Bacteria</taxon>
        <taxon>Pseudomonadati</taxon>
        <taxon>Spirochaetota</taxon>
        <taxon>Spirochaetia</taxon>
        <taxon>Spirochaetales</taxon>
        <taxon>Treponemataceae</taxon>
        <taxon>Treponema</taxon>
    </lineage>
</organism>
<feature type="chain" id="PRO_5003287412" evidence="2">
    <location>
        <begin position="21"/>
        <end position="119"/>
    </location>
</feature>
<dbReference type="HOGENOM" id="CLU_2060418_0_0_12"/>
<accession>F2NSW8</accession>
<dbReference type="InterPro" id="IPR032640">
    <property type="entry name" value="AMPK1_CBM"/>
</dbReference>
<dbReference type="Proteomes" id="UP000006852">
    <property type="component" value="Chromosome"/>
</dbReference>
<evidence type="ECO:0000313" key="4">
    <source>
        <dbReference type="EMBL" id="AEB14420.1"/>
    </source>
</evidence>
<dbReference type="AlphaFoldDB" id="F2NSW8"/>
<evidence type="ECO:0000313" key="5">
    <source>
        <dbReference type="Proteomes" id="UP000006852"/>
    </source>
</evidence>
<dbReference type="PANTHER" id="PTHR10343">
    <property type="entry name" value="5'-AMP-ACTIVATED PROTEIN KINASE , BETA SUBUNIT"/>
    <property type="match status" value="1"/>
</dbReference>
<dbReference type="eggNOG" id="COG0296">
    <property type="taxonomic scope" value="Bacteria"/>
</dbReference>
<dbReference type="RefSeq" id="WP_013701702.1">
    <property type="nucleotide sequence ID" value="NC_015385.1"/>
</dbReference>
<evidence type="ECO:0000259" key="3">
    <source>
        <dbReference type="Pfam" id="PF16561"/>
    </source>
</evidence>
<dbReference type="InterPro" id="IPR013783">
    <property type="entry name" value="Ig-like_fold"/>
</dbReference>
<dbReference type="PANTHER" id="PTHR10343:SF84">
    <property type="entry name" value="5'-AMP-ACTIVATED PROTEIN KINASE SUBUNIT BETA-1"/>
    <property type="match status" value="1"/>
</dbReference>
<reference evidence="5" key="2">
    <citation type="submission" date="2011-04" db="EMBL/GenBank/DDBJ databases">
        <title>The complete genome of chromosome of Treponema succinifaciens DSM 2489.</title>
        <authorList>
            <person name="Lucas S."/>
            <person name="Copeland A."/>
            <person name="Lapidus A."/>
            <person name="Bruce D."/>
            <person name="Goodwin L."/>
            <person name="Pitluck S."/>
            <person name="Peters L."/>
            <person name="Kyrpides N."/>
            <person name="Mavromatis K."/>
            <person name="Ivanova N."/>
            <person name="Ovchinnikova G."/>
            <person name="Teshima H."/>
            <person name="Detter J.C."/>
            <person name="Tapia R."/>
            <person name="Han C."/>
            <person name="Land M."/>
            <person name="Hauser L."/>
            <person name="Markowitz V."/>
            <person name="Cheng J.-F."/>
            <person name="Hugenholtz P."/>
            <person name="Woyke T."/>
            <person name="Wu D."/>
            <person name="Gronow S."/>
            <person name="Wellnitz S."/>
            <person name="Brambilla E."/>
            <person name="Klenk H.-P."/>
            <person name="Eisen J.A."/>
        </authorList>
    </citation>
    <scope>NUCLEOTIDE SEQUENCE [LARGE SCALE GENOMIC DNA]</scope>
    <source>
        <strain evidence="5">ATCC 33096 / DSM 2489 / 6091</strain>
    </source>
</reference>
<evidence type="ECO:0000256" key="1">
    <source>
        <dbReference type="ARBA" id="ARBA00010926"/>
    </source>
</evidence>
<dbReference type="SUPFAM" id="SSF81296">
    <property type="entry name" value="E set domains"/>
    <property type="match status" value="1"/>
</dbReference>
<keyword evidence="2" id="KW-0732">Signal</keyword>
<dbReference type="Gene3D" id="2.60.40.10">
    <property type="entry name" value="Immunoglobulins"/>
    <property type="match status" value="1"/>
</dbReference>
<protein>
    <submittedName>
        <fullName evidence="4">Glycoside hydrolase family 13 domain protein</fullName>
    </submittedName>
</protein>
<feature type="signal peptide" evidence="2">
    <location>
        <begin position="1"/>
        <end position="20"/>
    </location>
</feature>
<gene>
    <name evidence="4" type="ordered locus">Tresu_1520</name>
</gene>
<dbReference type="EMBL" id="CP002631">
    <property type="protein sequence ID" value="AEB14420.1"/>
    <property type="molecule type" value="Genomic_DNA"/>
</dbReference>
<dbReference type="Pfam" id="PF16561">
    <property type="entry name" value="AMPK1_CBM"/>
    <property type="match status" value="1"/>
</dbReference>